<feature type="compositionally biased region" description="Polar residues" evidence="1">
    <location>
        <begin position="44"/>
        <end position="66"/>
    </location>
</feature>
<keyword evidence="3" id="KW-1185">Reference proteome</keyword>
<protein>
    <submittedName>
        <fullName evidence="2">Uncharacterized protein</fullName>
    </submittedName>
</protein>
<evidence type="ECO:0000313" key="3">
    <source>
        <dbReference type="Proteomes" id="UP000322873"/>
    </source>
</evidence>
<feature type="region of interest" description="Disordered" evidence="1">
    <location>
        <begin position="36"/>
        <end position="68"/>
    </location>
</feature>
<proteinExistence type="predicted"/>
<dbReference type="Proteomes" id="UP000322873">
    <property type="component" value="Unassembled WGS sequence"/>
</dbReference>
<gene>
    <name evidence="2" type="ORF">EYC84_001076</name>
</gene>
<name>A0A5M9JJI3_MONFR</name>
<evidence type="ECO:0000256" key="1">
    <source>
        <dbReference type="SAM" id="MobiDB-lite"/>
    </source>
</evidence>
<comment type="caution">
    <text evidence="2">The sequence shown here is derived from an EMBL/GenBank/DDBJ whole genome shotgun (WGS) entry which is preliminary data.</text>
</comment>
<dbReference type="AlphaFoldDB" id="A0A5M9JJI3"/>
<sequence length="114" mass="12744">MKIQEERGLSNEDQMYENFLLTNKGNNQPFITTQPALQRAGGNDDSQPTNTIDPLPKNVTSVQPTNAWGPIPRFVTPYRTGQDRTAQYSANDHHVTELYRAGMVPVWTIATPAT</sequence>
<evidence type="ECO:0000313" key="2">
    <source>
        <dbReference type="EMBL" id="KAA8569441.1"/>
    </source>
</evidence>
<dbReference type="EMBL" id="VICG01000008">
    <property type="protein sequence ID" value="KAA8569441.1"/>
    <property type="molecule type" value="Genomic_DNA"/>
</dbReference>
<accession>A0A5M9JJI3</accession>
<organism evidence="2 3">
    <name type="scientific">Monilinia fructicola</name>
    <name type="common">Brown rot fungus</name>
    <name type="synonym">Ciboria fructicola</name>
    <dbReference type="NCBI Taxonomy" id="38448"/>
    <lineage>
        <taxon>Eukaryota</taxon>
        <taxon>Fungi</taxon>
        <taxon>Dikarya</taxon>
        <taxon>Ascomycota</taxon>
        <taxon>Pezizomycotina</taxon>
        <taxon>Leotiomycetes</taxon>
        <taxon>Helotiales</taxon>
        <taxon>Sclerotiniaceae</taxon>
        <taxon>Monilinia</taxon>
    </lineage>
</organism>
<reference evidence="2 3" key="1">
    <citation type="submission" date="2019-06" db="EMBL/GenBank/DDBJ databases">
        <title>Genome Sequence of the Brown Rot Fungal Pathogen Monilinia fructicola.</title>
        <authorList>
            <person name="De Miccolis Angelini R.M."/>
            <person name="Landi L."/>
            <person name="Abate D."/>
            <person name="Pollastro S."/>
            <person name="Romanazzi G."/>
            <person name="Faretra F."/>
        </authorList>
    </citation>
    <scope>NUCLEOTIDE SEQUENCE [LARGE SCALE GENOMIC DNA]</scope>
    <source>
        <strain evidence="2 3">Mfrc123</strain>
    </source>
</reference>